<feature type="transmembrane region" description="Helical" evidence="7">
    <location>
        <begin position="235"/>
        <end position="257"/>
    </location>
</feature>
<evidence type="ECO:0000256" key="5">
    <source>
        <dbReference type="ARBA" id="ARBA00023136"/>
    </source>
</evidence>
<reference evidence="8" key="1">
    <citation type="submission" date="2022-06" db="EMBL/GenBank/DDBJ databases">
        <title>Complete genome sequences of two strains of the flax pathogen Septoria linicola.</title>
        <authorList>
            <person name="Lapalu N."/>
            <person name="Simon A."/>
            <person name="Demenou B."/>
            <person name="Paumier D."/>
            <person name="Guillot M.-P."/>
            <person name="Gout L."/>
            <person name="Valade R."/>
        </authorList>
    </citation>
    <scope>NUCLEOTIDE SEQUENCE</scope>
    <source>
        <strain evidence="8">SE15195</strain>
    </source>
</reference>
<dbReference type="GO" id="GO:0006865">
    <property type="term" value="P:amino acid transport"/>
    <property type="evidence" value="ECO:0007669"/>
    <property type="project" value="InterPro"/>
</dbReference>
<evidence type="ECO:0000313" key="9">
    <source>
        <dbReference type="Proteomes" id="UP001056384"/>
    </source>
</evidence>
<dbReference type="PROSITE" id="PS00218">
    <property type="entry name" value="AMINO_ACID_PERMEASE_1"/>
    <property type="match status" value="1"/>
</dbReference>
<feature type="transmembrane region" description="Helical" evidence="7">
    <location>
        <begin position="158"/>
        <end position="182"/>
    </location>
</feature>
<dbReference type="Gene3D" id="1.20.1740.10">
    <property type="entry name" value="Amino acid/polyamine transporter I"/>
    <property type="match status" value="1"/>
</dbReference>
<dbReference type="Pfam" id="PF13520">
    <property type="entry name" value="AA_permease_2"/>
    <property type="match status" value="1"/>
</dbReference>
<feature type="compositionally biased region" description="Polar residues" evidence="6">
    <location>
        <begin position="573"/>
        <end position="599"/>
    </location>
</feature>
<feature type="transmembrane region" description="Helical" evidence="7">
    <location>
        <begin position="319"/>
        <end position="339"/>
    </location>
</feature>
<dbReference type="AlphaFoldDB" id="A0A9Q9EMH4"/>
<accession>A0A9Q9EMH4</accession>
<name>A0A9Q9EMH4_9PEZI</name>
<feature type="transmembrane region" description="Helical" evidence="7">
    <location>
        <begin position="208"/>
        <end position="228"/>
    </location>
</feature>
<evidence type="ECO:0000256" key="1">
    <source>
        <dbReference type="ARBA" id="ARBA00004141"/>
    </source>
</evidence>
<evidence type="ECO:0000256" key="3">
    <source>
        <dbReference type="ARBA" id="ARBA00022692"/>
    </source>
</evidence>
<dbReference type="InterPro" id="IPR004840">
    <property type="entry name" value="Amino_acid_permease_CS"/>
</dbReference>
<feature type="transmembrane region" description="Helical" evidence="7">
    <location>
        <begin position="423"/>
        <end position="443"/>
    </location>
</feature>
<dbReference type="Proteomes" id="UP001056384">
    <property type="component" value="Chromosome 8"/>
</dbReference>
<gene>
    <name evidence="8" type="ORF">Slin15195_G093590</name>
</gene>
<proteinExistence type="predicted"/>
<dbReference type="EMBL" id="CP099425">
    <property type="protein sequence ID" value="USW56040.1"/>
    <property type="molecule type" value="Genomic_DNA"/>
</dbReference>
<evidence type="ECO:0000256" key="6">
    <source>
        <dbReference type="SAM" id="MobiDB-lite"/>
    </source>
</evidence>
<comment type="subcellular location">
    <subcellularLocation>
        <location evidence="1">Membrane</location>
        <topology evidence="1">Multi-pass membrane protein</topology>
    </subcellularLocation>
</comment>
<dbReference type="GO" id="GO:0022857">
    <property type="term" value="F:transmembrane transporter activity"/>
    <property type="evidence" value="ECO:0007669"/>
    <property type="project" value="InterPro"/>
</dbReference>
<keyword evidence="3 7" id="KW-0812">Transmembrane</keyword>
<feature type="transmembrane region" description="Helical" evidence="7">
    <location>
        <begin position="449"/>
        <end position="472"/>
    </location>
</feature>
<protein>
    <submittedName>
        <fullName evidence="8">Amino acid/polyamine transporter I, amino acid permease</fullName>
    </submittedName>
</protein>
<keyword evidence="9" id="KW-1185">Reference proteome</keyword>
<dbReference type="InterPro" id="IPR002293">
    <property type="entry name" value="AA/rel_permease1"/>
</dbReference>
<dbReference type="PANTHER" id="PTHR45649:SF10">
    <property type="entry name" value="AMINO ACID TRANSPORTER (EUROFUNG)"/>
    <property type="match status" value="1"/>
</dbReference>
<feature type="transmembrane region" description="Helical" evidence="7">
    <location>
        <begin position="373"/>
        <end position="392"/>
    </location>
</feature>
<evidence type="ECO:0000256" key="4">
    <source>
        <dbReference type="ARBA" id="ARBA00022989"/>
    </source>
</evidence>
<dbReference type="GO" id="GO:0016020">
    <property type="term" value="C:membrane"/>
    <property type="evidence" value="ECO:0007669"/>
    <property type="project" value="UniProtKB-SubCell"/>
</dbReference>
<evidence type="ECO:0000313" key="8">
    <source>
        <dbReference type="EMBL" id="USW56040.1"/>
    </source>
</evidence>
<feature type="region of interest" description="Disordered" evidence="6">
    <location>
        <begin position="570"/>
        <end position="599"/>
    </location>
</feature>
<keyword evidence="4 7" id="KW-1133">Transmembrane helix</keyword>
<sequence length="623" mass="67329">MDPVHFKNNARSEKELTPSIVTPYGQGYTQLSTANGDQATGTSTTQVRSGYTYARITDQDDLGLAHMGYEPELKREFGKWSTLSYAISILGVLGSQPATYGVPITVGGPATAVWAWAIGSCMAYIIASCVAELVSAYPTAGGMYFVPAKIVPQKHLPIWTWIIGWCNFLGQACGVASIAYTLGQMMLAMKSMRSELIDGVYGYSPQPWQIVVIALGMLVIFGCICSLTTKGLYRLIVWFAPINILATLGICIALLVLTEDKRSASFVFTDFRDGSGYGSKGWSFLLGFLNVAWVMTDYDGTTHMSEETHDAAVLGPRSIRAAVIVGGIQGFLLNIVFTFCLTETYMDDIVGSPTGLPIAQIFLNAAGKDGASIMLFFVILIQFFTGAAAMLANSRMAYAFARDEALPFSNIWSKVNGTTGTPVYAVWLVVLFCACLNLIGVGSTQTITAIFNLCAPCLDLSYIAVIFARLVYEDADRFVPGPYKLGKWLPTKPRSIIAICWVLLISVVLFCPTTIPVTATNMNYAVVVAAAVAVFALSWWFLGANKYYTGPRLRNIEDMTGVVTVMAAEQAGSHHTPSPEHNAQPPAYSQTDTNGLNQYTASPSEATLLQATAKARYDGQSSV</sequence>
<evidence type="ECO:0000256" key="7">
    <source>
        <dbReference type="SAM" id="Phobius"/>
    </source>
</evidence>
<keyword evidence="2" id="KW-0813">Transport</keyword>
<feature type="transmembrane region" description="Helical" evidence="7">
    <location>
        <begin position="493"/>
        <end position="515"/>
    </location>
</feature>
<organism evidence="8 9">
    <name type="scientific">Septoria linicola</name>
    <dbReference type="NCBI Taxonomy" id="215465"/>
    <lineage>
        <taxon>Eukaryota</taxon>
        <taxon>Fungi</taxon>
        <taxon>Dikarya</taxon>
        <taxon>Ascomycota</taxon>
        <taxon>Pezizomycotina</taxon>
        <taxon>Dothideomycetes</taxon>
        <taxon>Dothideomycetidae</taxon>
        <taxon>Mycosphaerellales</taxon>
        <taxon>Mycosphaerellaceae</taxon>
        <taxon>Septoria</taxon>
    </lineage>
</organism>
<dbReference type="PANTHER" id="PTHR45649">
    <property type="entry name" value="AMINO-ACID PERMEASE BAT1"/>
    <property type="match status" value="1"/>
</dbReference>
<feature type="transmembrane region" description="Helical" evidence="7">
    <location>
        <begin position="114"/>
        <end position="137"/>
    </location>
</feature>
<feature type="transmembrane region" description="Helical" evidence="7">
    <location>
        <begin position="83"/>
        <end position="102"/>
    </location>
</feature>
<evidence type="ECO:0000256" key="2">
    <source>
        <dbReference type="ARBA" id="ARBA00022448"/>
    </source>
</evidence>
<keyword evidence="5 7" id="KW-0472">Membrane</keyword>
<feature type="transmembrane region" description="Helical" evidence="7">
    <location>
        <begin position="521"/>
        <end position="542"/>
    </location>
</feature>